<accession>A0A5C1A7U8</accession>
<proteinExistence type="predicted"/>
<evidence type="ECO:0000313" key="1">
    <source>
        <dbReference type="EMBL" id="QEL15389.1"/>
    </source>
</evidence>
<dbReference type="KEGG" id="lrs:PX52LOC_02304"/>
<sequence>MSADPLFELLGMALELMHKPFLVPGDPRSAELEFYHQFRKLWDRGIPVGLGLGHILLHPTPDGMLRIDRLAEKGQPAECLALIAFTAAEFPPTACRHRVRIAPTGDRWQIQNPG</sequence>
<dbReference type="AlphaFoldDB" id="A0A5C1A7U8"/>
<protein>
    <submittedName>
        <fullName evidence="1">Uncharacterized protein</fullName>
    </submittedName>
</protein>
<reference evidence="2" key="1">
    <citation type="submission" date="2019-08" db="EMBL/GenBank/DDBJ databases">
        <title>Limnoglobus roseus gen. nov., sp. nov., a novel freshwater planctomycete with a giant genome from the family Gemmataceae.</title>
        <authorList>
            <person name="Kulichevskaya I.S."/>
            <person name="Naumoff D.G."/>
            <person name="Miroshnikov K."/>
            <person name="Ivanova A."/>
            <person name="Philippov D.A."/>
            <person name="Hakobyan A."/>
            <person name="Rijpstra I.C."/>
            <person name="Sinninghe Damste J.S."/>
            <person name="Liesack W."/>
            <person name="Dedysh S.N."/>
        </authorList>
    </citation>
    <scope>NUCLEOTIDE SEQUENCE [LARGE SCALE GENOMIC DNA]</scope>
    <source>
        <strain evidence="2">PX52</strain>
    </source>
</reference>
<evidence type="ECO:0000313" key="2">
    <source>
        <dbReference type="Proteomes" id="UP000324974"/>
    </source>
</evidence>
<dbReference type="RefSeq" id="WP_149110210.1">
    <property type="nucleotide sequence ID" value="NZ_CP042425.1"/>
</dbReference>
<dbReference type="OrthoDB" id="8907997at2"/>
<organism evidence="1 2">
    <name type="scientific">Limnoglobus roseus</name>
    <dbReference type="NCBI Taxonomy" id="2598579"/>
    <lineage>
        <taxon>Bacteria</taxon>
        <taxon>Pseudomonadati</taxon>
        <taxon>Planctomycetota</taxon>
        <taxon>Planctomycetia</taxon>
        <taxon>Gemmatales</taxon>
        <taxon>Gemmataceae</taxon>
        <taxon>Limnoglobus</taxon>
    </lineage>
</organism>
<dbReference type="Proteomes" id="UP000324974">
    <property type="component" value="Chromosome"/>
</dbReference>
<dbReference type="EMBL" id="CP042425">
    <property type="protein sequence ID" value="QEL15389.1"/>
    <property type="molecule type" value="Genomic_DNA"/>
</dbReference>
<gene>
    <name evidence="1" type="ORF">PX52LOC_02304</name>
</gene>
<name>A0A5C1A7U8_9BACT</name>
<keyword evidence="2" id="KW-1185">Reference proteome</keyword>